<dbReference type="Proteomes" id="UP000633219">
    <property type="component" value="Unassembled WGS sequence"/>
</dbReference>
<dbReference type="Gene3D" id="3.30.420.180">
    <property type="entry name" value="CobE/GbiG C-terminal domain"/>
    <property type="match status" value="1"/>
</dbReference>
<dbReference type="InterPro" id="IPR036518">
    <property type="entry name" value="CobE/GbiG_C_sf"/>
</dbReference>
<name>A0A936YMG8_9HYPH</name>
<dbReference type="PANTHER" id="PTHR37477:SF1">
    <property type="entry name" value="COBALT-PRECORRIN-5A HYDROLASE"/>
    <property type="match status" value="1"/>
</dbReference>
<feature type="domain" description="CobE/GbiG C-terminal" evidence="1">
    <location>
        <begin position="9"/>
        <end position="127"/>
    </location>
</feature>
<dbReference type="AlphaFoldDB" id="A0A936YMG8"/>
<gene>
    <name evidence="2" type="ORF">JJB09_14030</name>
</gene>
<evidence type="ECO:0000313" key="2">
    <source>
        <dbReference type="EMBL" id="MBL0373150.1"/>
    </source>
</evidence>
<dbReference type="EMBL" id="JAEQNC010000007">
    <property type="protein sequence ID" value="MBL0373150.1"/>
    <property type="molecule type" value="Genomic_DNA"/>
</dbReference>
<dbReference type="InterPro" id="IPR002750">
    <property type="entry name" value="CobE/GbiG_C"/>
</dbReference>
<dbReference type="Pfam" id="PF01890">
    <property type="entry name" value="CbiG_C"/>
    <property type="match status" value="1"/>
</dbReference>
<evidence type="ECO:0000259" key="1">
    <source>
        <dbReference type="Pfam" id="PF01890"/>
    </source>
</evidence>
<organism evidence="2 3">
    <name type="scientific">Rhizobium setariae</name>
    <dbReference type="NCBI Taxonomy" id="2801340"/>
    <lineage>
        <taxon>Bacteria</taxon>
        <taxon>Pseudomonadati</taxon>
        <taxon>Pseudomonadota</taxon>
        <taxon>Alphaproteobacteria</taxon>
        <taxon>Hyphomicrobiales</taxon>
        <taxon>Rhizobiaceae</taxon>
        <taxon>Rhizobium/Agrobacterium group</taxon>
        <taxon>Rhizobium</taxon>
    </lineage>
</organism>
<dbReference type="GO" id="GO:0009236">
    <property type="term" value="P:cobalamin biosynthetic process"/>
    <property type="evidence" value="ECO:0007669"/>
    <property type="project" value="InterPro"/>
</dbReference>
<reference evidence="2" key="1">
    <citation type="submission" date="2021-01" db="EMBL/GenBank/DDBJ databases">
        <title>Rhizobium sp. strain KVB221 16S ribosomal RNA gene Genome sequencing and assembly.</title>
        <authorList>
            <person name="Kang M."/>
        </authorList>
    </citation>
    <scope>NUCLEOTIDE SEQUENCE</scope>
    <source>
        <strain evidence="2">KVB221</strain>
    </source>
</reference>
<dbReference type="InterPro" id="IPR052553">
    <property type="entry name" value="CbiG_hydrolase"/>
</dbReference>
<dbReference type="PANTHER" id="PTHR37477">
    <property type="entry name" value="COBALT-PRECORRIN-5A HYDROLASE"/>
    <property type="match status" value="1"/>
</dbReference>
<accession>A0A936YMG8</accession>
<sequence>MAQGRATFHLGVGLSERADADGLIAGVEQMLEAAGITAAGLKLATIETRKGHPALEALADHFGTSPAYFSPQALDAQTSRLLNPSEELFLRIGCHGVAEAAALASAGRHGVLVVGKTKCGGATIALAKSE</sequence>
<evidence type="ECO:0000313" key="3">
    <source>
        <dbReference type="Proteomes" id="UP000633219"/>
    </source>
</evidence>
<keyword evidence="3" id="KW-1185">Reference proteome</keyword>
<dbReference type="RefSeq" id="WP_201659139.1">
    <property type="nucleotide sequence ID" value="NZ_JAEQNC010000007.1"/>
</dbReference>
<dbReference type="SUPFAM" id="SSF159664">
    <property type="entry name" value="CobE/GbiG C-terminal domain-like"/>
    <property type="match status" value="1"/>
</dbReference>
<protein>
    <submittedName>
        <fullName evidence="2">Cobalamin biosynthesis protein</fullName>
    </submittedName>
</protein>
<comment type="caution">
    <text evidence="2">The sequence shown here is derived from an EMBL/GenBank/DDBJ whole genome shotgun (WGS) entry which is preliminary data.</text>
</comment>
<proteinExistence type="predicted"/>